<comment type="similarity">
    <text evidence="2">Belongs to the methylmalonyl-CoA mutase family.</text>
</comment>
<dbReference type="AlphaFoldDB" id="A0A1W6ZVX0"/>
<dbReference type="KEGG" id="psin:CAK95_18710"/>
<dbReference type="InterPro" id="IPR036724">
    <property type="entry name" value="Cobalamin-bd_sf"/>
</dbReference>
<protein>
    <submittedName>
        <fullName evidence="7">Methylmalonyl-CoA mutase</fullName>
    </submittedName>
</protein>
<dbReference type="Gene3D" id="3.40.50.280">
    <property type="entry name" value="Cobalamin-binding domain"/>
    <property type="match status" value="1"/>
</dbReference>
<evidence type="ECO:0000256" key="2">
    <source>
        <dbReference type="ARBA" id="ARBA00008465"/>
    </source>
</evidence>
<dbReference type="PANTHER" id="PTHR48101">
    <property type="entry name" value="METHYLMALONYL-COA MUTASE, MITOCHONDRIAL-RELATED"/>
    <property type="match status" value="1"/>
</dbReference>
<keyword evidence="8" id="KW-1185">Reference proteome</keyword>
<name>A0A1W6ZVX0_9HYPH</name>
<accession>A0A1W6ZVX0</accession>
<dbReference type="InterPro" id="IPR006099">
    <property type="entry name" value="MeMalonylCoA_mutase_a/b_cat"/>
</dbReference>
<keyword evidence="3" id="KW-0846">Cobalamin</keyword>
<feature type="domain" description="Methylmalonyl-CoA mutase alpha/beta chain catalytic" evidence="6">
    <location>
        <begin position="101"/>
        <end position="452"/>
    </location>
</feature>
<dbReference type="EMBL" id="CP021112">
    <property type="protein sequence ID" value="ARQ00895.1"/>
    <property type="molecule type" value="Genomic_DNA"/>
</dbReference>
<keyword evidence="4" id="KW-0413">Isomerase</keyword>
<evidence type="ECO:0000256" key="4">
    <source>
        <dbReference type="ARBA" id="ARBA00023235"/>
    </source>
</evidence>
<organism evidence="7 8">
    <name type="scientific">Pseudorhodoplanes sinuspersici</name>
    <dbReference type="NCBI Taxonomy" id="1235591"/>
    <lineage>
        <taxon>Bacteria</taxon>
        <taxon>Pseudomonadati</taxon>
        <taxon>Pseudomonadota</taxon>
        <taxon>Alphaproteobacteria</taxon>
        <taxon>Hyphomicrobiales</taxon>
        <taxon>Pseudorhodoplanes</taxon>
    </lineage>
</organism>
<keyword evidence="5" id="KW-0170">Cobalt</keyword>
<dbReference type="SUPFAM" id="SSF51703">
    <property type="entry name" value="Cobalamin (vitamin B12)-dependent enzymes"/>
    <property type="match status" value="1"/>
</dbReference>
<proteinExistence type="inferred from homology"/>
<reference evidence="7 8" key="1">
    <citation type="submission" date="2017-05" db="EMBL/GenBank/DDBJ databases">
        <title>Full genome sequence of Pseudorhodoplanes sinuspersici.</title>
        <authorList>
            <person name="Dastgheib S.M.M."/>
            <person name="Shavandi M."/>
            <person name="Tirandaz H."/>
        </authorList>
    </citation>
    <scope>NUCLEOTIDE SEQUENCE [LARGE SCALE GENOMIC DNA]</scope>
    <source>
        <strain evidence="7 8">RIPI110</strain>
    </source>
</reference>
<dbReference type="RefSeq" id="WP_086089290.1">
    <property type="nucleotide sequence ID" value="NZ_CP021112.1"/>
</dbReference>
<evidence type="ECO:0000313" key="8">
    <source>
        <dbReference type="Proteomes" id="UP000194137"/>
    </source>
</evidence>
<dbReference type="PANTHER" id="PTHR48101:SF4">
    <property type="entry name" value="METHYLMALONYL-COA MUTASE, MITOCHONDRIAL"/>
    <property type="match status" value="1"/>
</dbReference>
<evidence type="ECO:0000256" key="1">
    <source>
        <dbReference type="ARBA" id="ARBA00001922"/>
    </source>
</evidence>
<comment type="cofactor">
    <cofactor evidence="1">
        <name>adenosylcob(III)alamin</name>
        <dbReference type="ChEBI" id="CHEBI:18408"/>
    </cofactor>
</comment>
<evidence type="ECO:0000256" key="5">
    <source>
        <dbReference type="ARBA" id="ARBA00023285"/>
    </source>
</evidence>
<evidence type="ECO:0000259" key="6">
    <source>
        <dbReference type="Pfam" id="PF01642"/>
    </source>
</evidence>
<dbReference type="Proteomes" id="UP000194137">
    <property type="component" value="Chromosome"/>
</dbReference>
<evidence type="ECO:0000313" key="7">
    <source>
        <dbReference type="EMBL" id="ARQ00895.1"/>
    </source>
</evidence>
<dbReference type="InterPro" id="IPR016176">
    <property type="entry name" value="Cbl-dep_enz_cat"/>
</dbReference>
<dbReference type="GO" id="GO:0031419">
    <property type="term" value="F:cobalamin binding"/>
    <property type="evidence" value="ECO:0007669"/>
    <property type="project" value="UniProtKB-KW"/>
</dbReference>
<dbReference type="Gene3D" id="3.20.20.240">
    <property type="entry name" value="Methylmalonyl-CoA mutase"/>
    <property type="match status" value="1"/>
</dbReference>
<dbReference type="SUPFAM" id="SSF52242">
    <property type="entry name" value="Cobalamin (vitamin B12)-binding domain"/>
    <property type="match status" value="1"/>
</dbReference>
<sequence length="607" mass="64494">MTDLPLASEFPPATREQWRKLVDGVLKGASFEKTLVSKTYDGLTIEPLYGRRADASALSGRAPAAPWQVMMRVDNPDPKVANVQALEDLENGANGLVLVCPGSIGSQGFGIDTSADGLAHILDGIYLDAGAPIEFQLTREAKDVPAHVAAIIRQRGLDPAACDLRIGFDPIGLMAAGASAPAPWSDIAPLFARMTRALADDGFRGPFAAADARVIHNAGGSEVQELAYALSVAVAYWRALEAGGVALDDARRMIFFRHSADADQFMTMAKFRALRKLWARVEEASGLTPQPIFIAAETAWRMMTQRDPYVNMLRVTIAAFAAGLGGANAVTVLPFTAALGLPDAFARRVARNTQLILLEESNLAKVSDPAAGSGGIEDLTDQLCRAAWTLFQDIEKAGGIASALESGLIQNKVAETRRAREKAIATRRDPLTGTSEFPHLSENSVKVLQPASQVAPAFPENALPSIRLAEPFEKLRDASDAILKATGARPKVFLATLGQPSDFIARATFARNFFEAGGIEAVEFTGNNLTESFKASDATLVCLCSSDEVYAQEAAGSAQALAAAGANHIYLAGRPGDAFRQAGIQDFIYAGCDALGTLKAAYDILET</sequence>
<dbReference type="GO" id="GO:0046872">
    <property type="term" value="F:metal ion binding"/>
    <property type="evidence" value="ECO:0007669"/>
    <property type="project" value="InterPro"/>
</dbReference>
<gene>
    <name evidence="7" type="ORF">CAK95_18710</name>
</gene>
<dbReference type="GO" id="GO:0016866">
    <property type="term" value="F:intramolecular transferase activity"/>
    <property type="evidence" value="ECO:0007669"/>
    <property type="project" value="InterPro"/>
</dbReference>
<dbReference type="Pfam" id="PF01642">
    <property type="entry name" value="MM_CoA_mutase"/>
    <property type="match status" value="1"/>
</dbReference>
<dbReference type="OrthoDB" id="9762378at2"/>
<dbReference type="CDD" id="cd03677">
    <property type="entry name" value="MM_CoA_mutase_beta"/>
    <property type="match status" value="1"/>
</dbReference>
<dbReference type="STRING" id="1235591.CAK95_18710"/>
<evidence type="ECO:0000256" key="3">
    <source>
        <dbReference type="ARBA" id="ARBA00022628"/>
    </source>
</evidence>